<keyword evidence="1" id="KW-0812">Transmembrane</keyword>
<sequence>MCQLFILLIYKDLFSFLIILIVKMTVIFIVNMTICIVKMTARWG</sequence>
<protein>
    <submittedName>
        <fullName evidence="2">Uncharacterized protein</fullName>
    </submittedName>
</protein>
<proteinExistence type="predicted"/>
<feature type="transmembrane region" description="Helical" evidence="1">
    <location>
        <begin position="13"/>
        <end position="37"/>
    </location>
</feature>
<dbReference type="PATRIC" id="fig|1197719.3.peg.2853"/>
<gene>
    <name evidence="2" type="ORF">A464_2860</name>
</gene>
<dbReference type="Proteomes" id="UP000015042">
    <property type="component" value="Chromosome"/>
</dbReference>
<keyword evidence="1" id="KW-0472">Membrane</keyword>
<dbReference type="AlphaFoldDB" id="S5NBQ0"/>
<dbReference type="HOGENOM" id="CLU_3221702_0_0_6"/>
<keyword evidence="1" id="KW-1133">Transmembrane helix</keyword>
<name>S5NBQ0_SALBN</name>
<evidence type="ECO:0000313" key="3">
    <source>
        <dbReference type="Proteomes" id="UP000015042"/>
    </source>
</evidence>
<dbReference type="KEGG" id="sbz:A464_2860"/>
<organism evidence="2 3">
    <name type="scientific">Salmonella bongori N268-08</name>
    <dbReference type="NCBI Taxonomy" id="1197719"/>
    <lineage>
        <taxon>Bacteria</taxon>
        <taxon>Pseudomonadati</taxon>
        <taxon>Pseudomonadota</taxon>
        <taxon>Gammaproteobacteria</taxon>
        <taxon>Enterobacterales</taxon>
        <taxon>Enterobacteriaceae</taxon>
        <taxon>Salmonella</taxon>
    </lineage>
</organism>
<accession>S5NBQ0</accession>
<dbReference type="EMBL" id="CP006608">
    <property type="protein sequence ID" value="AGR60045.1"/>
    <property type="molecule type" value="Genomic_DNA"/>
</dbReference>
<evidence type="ECO:0000313" key="2">
    <source>
        <dbReference type="EMBL" id="AGR60045.1"/>
    </source>
</evidence>
<reference evidence="2 3" key="1">
    <citation type="submission" date="2013-07" db="EMBL/GenBank/DDBJ databases">
        <title>Genome sequence of Salmonella bongori N268-08 - a rare clinical isolate.</title>
        <authorList>
            <person name="Marti R."/>
            <person name="Hagens S."/>
            <person name="Loessner M.J."/>
            <person name="Klumpp J."/>
        </authorList>
    </citation>
    <scope>NUCLEOTIDE SEQUENCE [LARGE SCALE GENOMIC DNA]</scope>
    <source>
        <strain evidence="2 3">N268-08</strain>
    </source>
</reference>
<evidence type="ECO:0000256" key="1">
    <source>
        <dbReference type="SAM" id="Phobius"/>
    </source>
</evidence>